<comment type="caution">
    <text evidence="1">The sequence shown here is derived from an EMBL/GenBank/DDBJ whole genome shotgun (WGS) entry which is preliminary data.</text>
</comment>
<proteinExistence type="predicted"/>
<organism evidence="1 2">
    <name type="scientific">Aetokthonos hydrillicola Thurmond2011</name>
    <dbReference type="NCBI Taxonomy" id="2712845"/>
    <lineage>
        <taxon>Bacteria</taxon>
        <taxon>Bacillati</taxon>
        <taxon>Cyanobacteriota</taxon>
        <taxon>Cyanophyceae</taxon>
        <taxon>Nostocales</taxon>
        <taxon>Hapalosiphonaceae</taxon>
        <taxon>Aetokthonos</taxon>
    </lineage>
</organism>
<dbReference type="EMBL" id="JAALHA020000023">
    <property type="protein sequence ID" value="MDR9899241.1"/>
    <property type="molecule type" value="Genomic_DNA"/>
</dbReference>
<evidence type="ECO:0000313" key="2">
    <source>
        <dbReference type="Proteomes" id="UP000667802"/>
    </source>
</evidence>
<name>A0AAP5M8K0_9CYAN</name>
<dbReference type="AlphaFoldDB" id="A0AAP5M8K0"/>
<gene>
    <name evidence="1" type="ORF">G7B40_032475</name>
</gene>
<sequence length="117" mass="12896">MPDLLESVNVQELLKGANLLGLNISESELNQLQSGSILSLEGRGLGEIGSIFILAEALSKMNSVKNVTFEDLRKVIPHSSHGCGIPIYCWKCDNLRKCCLCLTLINGKPGVFIYWQF</sequence>
<reference evidence="2" key="1">
    <citation type="journal article" date="2021" name="Science">
        <title>Hunting the eagle killer: A cyanobacterial neurotoxin causes vacuolar myelinopathy.</title>
        <authorList>
            <person name="Breinlinger S."/>
            <person name="Phillips T.J."/>
            <person name="Haram B.N."/>
            <person name="Mares J."/>
            <person name="Martinez Yerena J.A."/>
            <person name="Hrouzek P."/>
            <person name="Sobotka R."/>
            <person name="Henderson W.M."/>
            <person name="Schmieder P."/>
            <person name="Williams S.M."/>
            <person name="Lauderdale J.D."/>
            <person name="Wilde H.D."/>
            <person name="Gerrin W."/>
            <person name="Kust A."/>
            <person name="Washington J.W."/>
            <person name="Wagner C."/>
            <person name="Geier B."/>
            <person name="Liebeke M."/>
            <person name="Enke H."/>
            <person name="Niedermeyer T.H.J."/>
            <person name="Wilde S.B."/>
        </authorList>
    </citation>
    <scope>NUCLEOTIDE SEQUENCE [LARGE SCALE GENOMIC DNA]</scope>
    <source>
        <strain evidence="2">Thurmond2011</strain>
    </source>
</reference>
<dbReference type="Proteomes" id="UP000667802">
    <property type="component" value="Unassembled WGS sequence"/>
</dbReference>
<evidence type="ECO:0000313" key="1">
    <source>
        <dbReference type="EMBL" id="MDR9899241.1"/>
    </source>
</evidence>
<accession>A0AAP5M8K0</accession>
<dbReference type="RefSeq" id="WP_208352965.1">
    <property type="nucleotide sequence ID" value="NZ_JAALHA020000023.1"/>
</dbReference>
<protein>
    <submittedName>
        <fullName evidence="1">Uncharacterized protein</fullName>
    </submittedName>
</protein>
<keyword evidence="2" id="KW-1185">Reference proteome</keyword>